<sequence length="335" mass="37731">MIATSPIERLANCLNGNFEDNPDWLELISVATDEFVTTALYRSLITSGTADRAEPEARTYLAELERANTIRNRQLWELTCAAVADANAAGITPTLIKGSSEMALLAEPSNYSRLLIDIDLLVSPAEIPAVQAAFEQDGFEVIEDSEYGHSPGSYWRPGAVATIDLHNSLPQSIAVLLTEEDLGTRLIDRERDGIRFLVPDDSLRFLINIAHDMIHHSTLASGSTSVRYLLSLIELIEDPRSEIDWGWLHSKRQNWRFRLAFDLQVAMLEHLFALKVPVAEPPSPVVQLLHWRRRLKFRNPRLGRVEWMIVRYGLRTSQFIGSHTKLRTHDAGPSS</sequence>
<name>A0A0P1E1N0_9RHOB</name>
<dbReference type="InterPro" id="IPR039498">
    <property type="entry name" value="NTP_transf_5"/>
</dbReference>
<dbReference type="EMBL" id="CYPS01000014">
    <property type="protein sequence ID" value="CUH42211.1"/>
    <property type="molecule type" value="Genomic_DNA"/>
</dbReference>
<evidence type="ECO:0008006" key="3">
    <source>
        <dbReference type="Google" id="ProtNLM"/>
    </source>
</evidence>
<dbReference type="AlphaFoldDB" id="A0A0P1E1N0"/>
<evidence type="ECO:0000313" key="1">
    <source>
        <dbReference type="EMBL" id="CUH42211.1"/>
    </source>
</evidence>
<organism evidence="1 2">
    <name type="scientific">Ruegeria atlantica</name>
    <dbReference type="NCBI Taxonomy" id="81569"/>
    <lineage>
        <taxon>Bacteria</taxon>
        <taxon>Pseudomonadati</taxon>
        <taxon>Pseudomonadota</taxon>
        <taxon>Alphaproteobacteria</taxon>
        <taxon>Rhodobacterales</taxon>
        <taxon>Roseobacteraceae</taxon>
        <taxon>Ruegeria</taxon>
    </lineage>
</organism>
<evidence type="ECO:0000313" key="2">
    <source>
        <dbReference type="Proteomes" id="UP000050786"/>
    </source>
</evidence>
<dbReference type="Pfam" id="PF14907">
    <property type="entry name" value="NTP_transf_5"/>
    <property type="match status" value="1"/>
</dbReference>
<dbReference type="RefSeq" id="WP_058272322.1">
    <property type="nucleotide sequence ID" value="NZ_CYPS01000014.1"/>
</dbReference>
<keyword evidence="2" id="KW-1185">Reference proteome</keyword>
<protein>
    <recommendedName>
        <fullName evidence="3">Nucleotidyltransferase</fullName>
    </recommendedName>
</protein>
<accession>A0A0P1E1N0</accession>
<dbReference type="Proteomes" id="UP000050786">
    <property type="component" value="Unassembled WGS sequence"/>
</dbReference>
<proteinExistence type="predicted"/>
<gene>
    <name evidence="1" type="ORF">RUM4293_01097</name>
</gene>
<reference evidence="2" key="1">
    <citation type="submission" date="2015-09" db="EMBL/GenBank/DDBJ databases">
        <authorList>
            <person name="Rodrigo-Torres L."/>
            <person name="Arahal D.R."/>
        </authorList>
    </citation>
    <scope>NUCLEOTIDE SEQUENCE [LARGE SCALE GENOMIC DNA]</scope>
    <source>
        <strain evidence="2">CECT 4293</strain>
    </source>
</reference>